<evidence type="ECO:0000313" key="2">
    <source>
        <dbReference type="Proteomes" id="UP001228446"/>
    </source>
</evidence>
<dbReference type="RefSeq" id="WP_156020892.1">
    <property type="nucleotide sequence ID" value="NZ_BCFB01000007.1"/>
</dbReference>
<proteinExistence type="predicted"/>
<dbReference type="Proteomes" id="UP001228446">
    <property type="component" value="Unassembled WGS sequence"/>
</dbReference>
<gene>
    <name evidence="1" type="ORF">RFF62_08280</name>
</gene>
<protein>
    <submittedName>
        <fullName evidence="1">Uncharacterized protein</fullName>
    </submittedName>
</protein>
<evidence type="ECO:0000313" key="1">
    <source>
        <dbReference type="EMBL" id="MDQ8833762.1"/>
    </source>
</evidence>
<name>A0ABU1B5N6_9STRE</name>
<keyword evidence="2" id="KW-1185">Reference proteome</keyword>
<accession>A0ABU1B5N6</accession>
<dbReference type="EMBL" id="JAVIBX010000035">
    <property type="protein sequence ID" value="MDQ8833762.1"/>
    <property type="molecule type" value="Genomic_DNA"/>
</dbReference>
<comment type="caution">
    <text evidence="1">The sequence shown here is derived from an EMBL/GenBank/DDBJ whole genome shotgun (WGS) entry which is preliminary data.</text>
</comment>
<organism evidence="1 2">
    <name type="scientific">Streptococcus ruminantium</name>
    <dbReference type="NCBI Taxonomy" id="1917441"/>
    <lineage>
        <taxon>Bacteria</taxon>
        <taxon>Bacillati</taxon>
        <taxon>Bacillota</taxon>
        <taxon>Bacilli</taxon>
        <taxon>Lactobacillales</taxon>
        <taxon>Streptococcaceae</taxon>
        <taxon>Streptococcus</taxon>
    </lineage>
</organism>
<reference evidence="1 2" key="1">
    <citation type="submission" date="2023-08" db="EMBL/GenBank/DDBJ databases">
        <title>Streptococcus ruminantium-associated sheep mastitis outbreak detected in Italy is distinct from bovine isolates.</title>
        <authorList>
            <person name="Rosa M.N."/>
            <person name="Vezina B."/>
            <person name="Tola S."/>
        </authorList>
    </citation>
    <scope>NUCLEOTIDE SEQUENCE [LARGE SCALE GENOMIC DNA]</scope>
    <source>
        <strain evidence="1 2">OM6730</strain>
    </source>
</reference>
<sequence>MTLTTELLKGGRWACEASFSYQLYFSTVHRWTVCIKRSLQKDVALSHKDDKYAEIVTDRAQELIVYSISNSLSNGFSG</sequence>